<comment type="caution">
    <text evidence="1">The sequence shown here is derived from an EMBL/GenBank/DDBJ whole genome shotgun (WGS) entry which is preliminary data.</text>
</comment>
<proteinExistence type="predicted"/>
<accession>A0A3N0ANU6</accession>
<dbReference type="RefSeq" id="WP_117284121.1">
    <property type="nucleotide sequence ID" value="NZ_JAMTCE010000022.1"/>
</dbReference>
<gene>
    <name evidence="1" type="ORF">DMP10_11290</name>
</gene>
<evidence type="ECO:0000313" key="1">
    <source>
        <dbReference type="EMBL" id="RNL36045.1"/>
    </source>
</evidence>
<organism evidence="1 2">
    <name type="scientific">Adlercreutzia equolifaciens subsp. celatus DSM 18785</name>
    <dbReference type="NCBI Taxonomy" id="1121021"/>
    <lineage>
        <taxon>Bacteria</taxon>
        <taxon>Bacillati</taxon>
        <taxon>Actinomycetota</taxon>
        <taxon>Coriobacteriia</taxon>
        <taxon>Eggerthellales</taxon>
        <taxon>Eggerthellaceae</taxon>
        <taxon>Adlercreutzia</taxon>
    </lineage>
</organism>
<evidence type="ECO:0000313" key="2">
    <source>
        <dbReference type="Proteomes" id="UP000278327"/>
    </source>
</evidence>
<dbReference type="AlphaFoldDB" id="A0A3N0ANU6"/>
<sequence length="152" mass="16288">MELKIKAPYEPLSIEIGDQQVNARINVTVDGLLDIGEACNKAANKMGALQKLHDEAEKAGDAKKLRKLNAQLAEVLEVAVKAGIGEEGYDEIVAACGVGGPVSKADCNIVMVKVFGAIFDTVKERKEDSLNEKAAHYLAEVDDAQPEPDPED</sequence>
<keyword evidence="2" id="KW-1185">Reference proteome</keyword>
<dbReference type="EMBL" id="QICA01000025">
    <property type="protein sequence ID" value="RNL36045.1"/>
    <property type="molecule type" value="Genomic_DNA"/>
</dbReference>
<name>A0A3N0ANU6_9ACTN</name>
<reference evidence="1 2" key="1">
    <citation type="journal article" date="2019" name="Microbiol. Resour. Announc.">
        <title>Draft Genome Sequences of Type Strains of Gordonibacter faecihominis, Paraeggerthella hongkongensis, Parvibacter caecicola,Slackia equolifaciens, Slackia faecicanis, and Slackia isoflavoniconvertens.</title>
        <authorList>
            <person name="Danylec N."/>
            <person name="Stoll D.A."/>
            <person name="Dotsch A."/>
            <person name="Huch M."/>
        </authorList>
    </citation>
    <scope>NUCLEOTIDE SEQUENCE [LARGE SCALE GENOMIC DNA]</scope>
    <source>
        <strain evidence="1 2">DSM 18785</strain>
    </source>
</reference>
<dbReference type="Proteomes" id="UP000278327">
    <property type="component" value="Unassembled WGS sequence"/>
</dbReference>
<protein>
    <submittedName>
        <fullName evidence="1">Uncharacterized protein</fullName>
    </submittedName>
</protein>